<dbReference type="GO" id="GO:0005516">
    <property type="term" value="F:calmodulin binding"/>
    <property type="evidence" value="ECO:0007669"/>
    <property type="project" value="UniProtKB-KW"/>
</dbReference>
<evidence type="ECO:0000256" key="6">
    <source>
        <dbReference type="SAM" id="MobiDB-lite"/>
    </source>
</evidence>
<feature type="compositionally biased region" description="Polar residues" evidence="6">
    <location>
        <begin position="552"/>
        <end position="562"/>
    </location>
</feature>
<feature type="compositionally biased region" description="Basic and acidic residues" evidence="6">
    <location>
        <begin position="1919"/>
        <end position="1934"/>
    </location>
</feature>
<feature type="region of interest" description="Disordered" evidence="6">
    <location>
        <begin position="1"/>
        <end position="157"/>
    </location>
</feature>
<organism evidence="8 9">
    <name type="scientific">Pelobates cultripes</name>
    <name type="common">Western spadefoot toad</name>
    <dbReference type="NCBI Taxonomy" id="61616"/>
    <lineage>
        <taxon>Eukaryota</taxon>
        <taxon>Metazoa</taxon>
        <taxon>Chordata</taxon>
        <taxon>Craniata</taxon>
        <taxon>Vertebrata</taxon>
        <taxon>Euteleostomi</taxon>
        <taxon>Amphibia</taxon>
        <taxon>Batrachia</taxon>
        <taxon>Anura</taxon>
        <taxon>Pelobatoidea</taxon>
        <taxon>Pelobatidae</taxon>
        <taxon>Pelobates</taxon>
    </lineage>
</organism>
<dbReference type="PROSITE" id="PS51893">
    <property type="entry name" value="AKAP_CAM_BD"/>
    <property type="match status" value="3"/>
</dbReference>
<dbReference type="EMBL" id="OW240913">
    <property type="protein sequence ID" value="CAH2249367.1"/>
    <property type="molecule type" value="Genomic_DNA"/>
</dbReference>
<feature type="region of interest" description="Disordered" evidence="6">
    <location>
        <begin position="293"/>
        <end position="408"/>
    </location>
</feature>
<feature type="compositionally biased region" description="Polar residues" evidence="6">
    <location>
        <begin position="752"/>
        <end position="772"/>
    </location>
</feature>
<keyword evidence="9" id="KW-1185">Reference proteome</keyword>
<feature type="compositionally biased region" description="Basic and acidic residues" evidence="6">
    <location>
        <begin position="10"/>
        <end position="21"/>
    </location>
</feature>
<feature type="region of interest" description="Disordered" evidence="6">
    <location>
        <begin position="1911"/>
        <end position="1934"/>
    </location>
</feature>
<sequence length="2486" mass="271707">MGAGTSTEQVADKTNEERVLEQNEQGGEQTQPEEQEVEVVDPADDAKLLQKNGNITIFNGTGEEGEKEEIEASAQAGDINGHEEEADVKDVEQQEPSNGLLNEEPLENIEVTPNDEASKDSMEQDGLEEASEAITTTIDTEVKEESPEQANENQSNEVGFKKVFKFVGFKFTVKKDKTEKADPVQLVTVQKDEVEVNGADNNEKQSSSPVEDKPVETQETKDVKQELEKADVAVEENDSPKETFAESPTTEDEPKVEKEQKKSPVSPANPIVAESSSPFKRFFTQGWAGLRKKTSFRKSKEEDPQEVEKHIESEQEDKVEVQDVVKQEEPSEKEAIIEDQSLQEKAEKSENEEVNTFIDEEITASVAEQSLPDESLSSKLEEFKTADKEKAEDAAPVTESVLPESEKTENVVDVVVEIAAPVLNELSEIITQTDVSEEITAINITEISSTSPPSSDKPLQVVEIHTETLEKDVKGEEDLTEEQSQLVISTECVELEKSQEAVITEAELLSSQDKAKLQGSPLKKLFSGSGLRKLSGKKYKGKKEDDAKTEDVAQQATVSSESPEAPGADGGESSPSSPDDSGETSPSEKNPEDTQQTTETEGEGATSDGERKKDGITPWASFKKLVTPKKRPKRPSESDKEDDIEKVKSSTMSSTESAGYVDNQEEVKDNNEEQKLEKSTEENKKKVDSSVSWEALICVGSSKKRARKTSDSEEEAPNNLEENKKIEEDVGNVKELDADGPHVSSQEKEQDSSSPDQANSPTEGDGVSTWQSFKRLVTPRRKSKSRAEDKIEEPTVTSSMEQSTSEGEAGKEETWVSLKKLIPGRKKKKSDGKLDQGAINESGQAVIQSEMVEDDSDEPAVVPLAEFDAAEQEKLEAQKSVDVCVLSDASKDQLAAQEKSNDGLIHAVTVTVIEGERAVTSLEERSPSWISATVTETIEKENGHIALEGKEEITTELKVEESVIFSTVSHVDLKTTNDIINDVELTAEAIIALEEAIETSCAEETTEMVSAVSQLGESLLTTEDTTPVPEEDASTRSLEKQKKHTDKILQEVAEKAKLSVDALIESSSSLQGTFSLFEKIDVKEQRQAEDTDHLVETAQGEENCTENKTVELDFCQTSVCVTTFTENTLEKSIVPTDEGAAILLEEHTKVDFSKTVDQNAKEYISTLNETNVVEEDPIVAADHTNEEILSFVEKQGVECFQTAAEKNTAVEIVPVVFKEQADHVLTGPAEKNVEVPFIPTAGYSAGATPLLADVFAVQQEKDVSPSNEQLENVLVHEKTSKHESVSILDTTDVTLISVEPQTEKHSSFLIQEESEKLSFSEVQSCKSVVILAQEENEKSSGVPTLTYNQVEETILVLAEEQTGKDTSSLSDEPVKDAVPTVPEEKTEESTSVLDEKVADVVNSTLAENTAKCVPKLAEEKSDVLLTLDQSDEVISVLSENQTHDGISVLPEKPSVEVSPILTDDDFHNVPVSIEEKVKVVPYLGLTGPGGDAPIFFEKQSDEGLPILVEKSNQEGSNVLTVENADIVHVLALEQVGESADVLTEKETDEDICVLAKKPVDEIRLNLSQEQAEKVPILTKEQDALESVLDKADNGVHILLDEKPAVEISSVLTEEKTENLTTLIKEKAEIVPDLALDQAKENSPIVDDDDKLTDGSISSSVELLADDIKPILIAEQAKNDSVLFDEKPEFISNFSLNKADQSATIVAEKETDESVSVLLEKPAEVESPIITDEQVKESPVFIEIEEKAELVSVLVDQVEGSVPDLADKNADISPVLTNDQNDVNFLVGEESIIDKKLVSKESEVTLAEEQNGDITLVLTQDQSGESEHVLVKEEKETLISAVEQEQVANETTKESLPDFTGGATEANLLITSSDTEQTESVFVFTDKKVAVEQSLKFTQEECTLDLEEQFSGESTTFSTEKQHYDESSLSSEKDTNVSAEECSVLLVQSDVASSFISVEKESSAAGDVVEKGENVQDEQESIESDVMFKKDKESVNVETEQIVSDSTPEPAEKHILESIVEKKETIEISVSLEAQTENTIPIVPEEENVQVPNVLASLTDTIEPVEDQHLESAFIDNDQANETEINSTPTPLNKIENSGESKMKVKTERELKQCDESKSVAYVSLHSSVVEGELEKVGVEVVTTNIPELESSEANKASEPVAAAAVEELVLAETVKPIETSQNVQLFQRSENANIIPSEEYVVSSGTLHTVVESISQTAAAIVDATIEAAAGCMIVDAVSYGGELEEKTGTENGISVSWEDEPTVQKVEDETVQTISIESHSSTIVQKIIETAVEKVVNSVQDNDCDNILKSQNLEENISEVQQTVLISSCKEIDIELKQDCHPSSSDSCISITNLDVGQVEKEIICESVKFVSTTAYREHQEVFGGDESRKEVFVIRDELETKGNAGEDLVDQKTLEPETGNKQSAPDCESVQLCDLVDQISTETVQIIQAEIKPNAPSLIPEEQTPSQDDCLAVKTEEIAQNVES</sequence>
<feature type="compositionally biased region" description="Low complexity" evidence="6">
    <location>
        <begin position="522"/>
        <end position="533"/>
    </location>
</feature>
<feature type="domain" description="A kinase-anchoring proteins AKAP-5 and AKAP-12 calmodulin (CaM)-binding" evidence="7">
    <location>
        <begin position="767"/>
        <end position="787"/>
    </location>
</feature>
<feature type="region of interest" description="Disordered" evidence="6">
    <location>
        <begin position="1020"/>
        <end position="1041"/>
    </location>
</feature>
<reference evidence="8" key="1">
    <citation type="submission" date="2022-03" db="EMBL/GenBank/DDBJ databases">
        <authorList>
            <person name="Alioto T."/>
            <person name="Alioto T."/>
            <person name="Gomez Garrido J."/>
        </authorList>
    </citation>
    <scope>NUCLEOTIDE SEQUENCE</scope>
</reference>
<feature type="compositionally biased region" description="Basic and acidic residues" evidence="6">
    <location>
        <begin position="379"/>
        <end position="393"/>
    </location>
</feature>
<protein>
    <submittedName>
        <fullName evidence="8">A-kinase anchor 12</fullName>
    </submittedName>
</protein>
<evidence type="ECO:0000256" key="1">
    <source>
        <dbReference type="ARBA" id="ARBA00004635"/>
    </source>
</evidence>
<keyword evidence="2" id="KW-0597">Phosphoprotein</keyword>
<feature type="domain" description="A kinase-anchoring proteins AKAP-5 and AKAP-12 calmodulin (CaM)-binding" evidence="7">
    <location>
        <begin position="812"/>
        <end position="832"/>
    </location>
</feature>
<comment type="subcellular location">
    <subcellularLocation>
        <location evidence="1">Membrane</location>
        <topology evidence="1">Lipid-anchor</topology>
    </subcellularLocation>
</comment>
<feature type="compositionally biased region" description="Acidic residues" evidence="6">
    <location>
        <begin position="31"/>
        <end position="43"/>
    </location>
</feature>
<dbReference type="GO" id="GO:0051018">
    <property type="term" value="F:protein kinase A binding"/>
    <property type="evidence" value="ECO:0007669"/>
    <property type="project" value="InterPro"/>
</dbReference>
<feature type="compositionally biased region" description="Polar residues" evidence="6">
    <location>
        <begin position="2082"/>
        <end position="2095"/>
    </location>
</feature>
<evidence type="ECO:0000256" key="5">
    <source>
        <dbReference type="ARBA" id="ARBA00023288"/>
    </source>
</evidence>
<dbReference type="GO" id="GO:0016020">
    <property type="term" value="C:membrane"/>
    <property type="evidence" value="ECO:0007669"/>
    <property type="project" value="UniProtKB-SubCell"/>
</dbReference>
<accession>A0AAD1RD86</accession>
<feature type="compositionally biased region" description="Basic and acidic residues" evidence="6">
    <location>
        <begin position="542"/>
        <end position="551"/>
    </location>
</feature>
<feature type="region of interest" description="Disordered" evidence="6">
    <location>
        <begin position="179"/>
        <end position="279"/>
    </location>
</feature>
<feature type="compositionally biased region" description="Polar residues" evidence="6">
    <location>
        <begin position="795"/>
        <end position="806"/>
    </location>
</feature>
<evidence type="ECO:0000256" key="3">
    <source>
        <dbReference type="ARBA" id="ARBA00022860"/>
    </source>
</evidence>
<gene>
    <name evidence="8" type="ORF">PECUL_23A014537</name>
</gene>
<feature type="region of interest" description="Disordered" evidence="6">
    <location>
        <begin position="1361"/>
        <end position="1392"/>
    </location>
</feature>
<keyword evidence="5" id="KW-0449">Lipoprotein</keyword>
<evidence type="ECO:0000256" key="4">
    <source>
        <dbReference type="ARBA" id="ARBA00023136"/>
    </source>
</evidence>
<feature type="compositionally biased region" description="Basic and acidic residues" evidence="6">
    <location>
        <begin position="298"/>
        <end position="351"/>
    </location>
</feature>
<dbReference type="GO" id="GO:0005737">
    <property type="term" value="C:cytoplasm"/>
    <property type="evidence" value="ECO:0007669"/>
    <property type="project" value="TreeGrafter"/>
</dbReference>
<feature type="compositionally biased region" description="Low complexity" evidence="6">
    <location>
        <begin position="571"/>
        <end position="607"/>
    </location>
</feature>
<dbReference type="InterPro" id="IPR028540">
    <property type="entry name" value="AKAP12"/>
</dbReference>
<evidence type="ECO:0000259" key="7">
    <source>
        <dbReference type="PROSITE" id="PS51893"/>
    </source>
</evidence>
<name>A0AAD1RD86_PELCU</name>
<keyword evidence="4" id="KW-0472">Membrane</keyword>
<dbReference type="Pfam" id="PF03832">
    <property type="entry name" value="WSK"/>
    <property type="match status" value="3"/>
</dbReference>
<dbReference type="Proteomes" id="UP001295444">
    <property type="component" value="Chromosome 02"/>
</dbReference>
<feature type="compositionally biased region" description="Basic and acidic residues" evidence="6">
    <location>
        <begin position="210"/>
        <end position="244"/>
    </location>
</feature>
<feature type="compositionally biased region" description="Basic and acidic residues" evidence="6">
    <location>
        <begin position="665"/>
        <end position="688"/>
    </location>
</feature>
<keyword evidence="3" id="KW-0112">Calmodulin-binding</keyword>
<feature type="compositionally biased region" description="Basic and acidic residues" evidence="6">
    <location>
        <begin position="80"/>
        <end position="92"/>
    </location>
</feature>
<dbReference type="GO" id="GO:0010739">
    <property type="term" value="P:positive regulation of protein kinase A signaling"/>
    <property type="evidence" value="ECO:0007669"/>
    <property type="project" value="InterPro"/>
</dbReference>
<evidence type="ECO:0000313" key="9">
    <source>
        <dbReference type="Proteomes" id="UP001295444"/>
    </source>
</evidence>
<feature type="compositionally biased region" description="Basic and acidic residues" evidence="6">
    <location>
        <begin position="634"/>
        <end position="648"/>
    </location>
</feature>
<feature type="compositionally biased region" description="Acidic residues" evidence="6">
    <location>
        <begin position="352"/>
        <end position="362"/>
    </location>
</feature>
<feature type="region of interest" description="Disordered" evidence="6">
    <location>
        <begin position="2082"/>
        <end position="2103"/>
    </location>
</feature>
<dbReference type="PANTHER" id="PTHR23209:SF4">
    <property type="entry name" value="A-KINASE ANCHOR PROTEIN 12"/>
    <property type="match status" value="1"/>
</dbReference>
<dbReference type="PANTHER" id="PTHR23209">
    <property type="entry name" value="A-KINASE ANCHOR PROTEIN 12"/>
    <property type="match status" value="1"/>
</dbReference>
<feature type="compositionally biased region" description="Basic and acidic residues" evidence="6">
    <location>
        <begin position="1382"/>
        <end position="1392"/>
    </location>
</feature>
<feature type="domain" description="A kinase-anchoring proteins AKAP-5 and AKAP-12 calmodulin (CaM)-binding" evidence="7">
    <location>
        <begin position="616"/>
        <end position="636"/>
    </location>
</feature>
<evidence type="ECO:0000256" key="2">
    <source>
        <dbReference type="ARBA" id="ARBA00022553"/>
    </source>
</evidence>
<dbReference type="GO" id="GO:0007165">
    <property type="term" value="P:signal transduction"/>
    <property type="evidence" value="ECO:0007669"/>
    <property type="project" value="TreeGrafter"/>
</dbReference>
<proteinExistence type="predicted"/>
<evidence type="ECO:0000313" key="8">
    <source>
        <dbReference type="EMBL" id="CAH2249367.1"/>
    </source>
</evidence>
<feature type="compositionally biased region" description="Basic and acidic residues" evidence="6">
    <location>
        <begin position="721"/>
        <end position="751"/>
    </location>
</feature>
<feature type="compositionally biased region" description="Basic and acidic residues" evidence="6">
    <location>
        <begin position="252"/>
        <end position="262"/>
    </location>
</feature>
<dbReference type="GO" id="GO:0090036">
    <property type="term" value="P:regulation of protein kinase C signaling"/>
    <property type="evidence" value="ECO:0007669"/>
    <property type="project" value="InterPro"/>
</dbReference>
<feature type="region of interest" description="Disordered" evidence="6">
    <location>
        <begin position="510"/>
        <end position="842"/>
    </location>
</feature>
<dbReference type="InterPro" id="IPR001573">
    <property type="entry name" value="AKAP_WSK"/>
</dbReference>
<feature type="compositionally biased region" description="Polar residues" evidence="6">
    <location>
        <begin position="148"/>
        <end position="157"/>
    </location>
</feature>